<keyword evidence="2" id="KW-1185">Reference proteome</keyword>
<reference evidence="1" key="1">
    <citation type="submission" date="2021-06" db="EMBL/GenBank/DDBJ databases">
        <title>Comparative genomics, transcriptomics and evolutionary studies reveal genomic signatures of adaptation to plant cell wall in hemibiotrophic fungi.</title>
        <authorList>
            <consortium name="DOE Joint Genome Institute"/>
            <person name="Baroncelli R."/>
            <person name="Diaz J.F."/>
            <person name="Benocci T."/>
            <person name="Peng M."/>
            <person name="Battaglia E."/>
            <person name="Haridas S."/>
            <person name="Andreopoulos W."/>
            <person name="Labutti K."/>
            <person name="Pangilinan J."/>
            <person name="Floch G.L."/>
            <person name="Makela M.R."/>
            <person name="Henrissat B."/>
            <person name="Grigoriev I.V."/>
            <person name="Crouch J.A."/>
            <person name="De Vries R.P."/>
            <person name="Sukno S.A."/>
            <person name="Thon M.R."/>
        </authorList>
    </citation>
    <scope>NUCLEOTIDE SEQUENCE</scope>
    <source>
        <strain evidence="1">MAFF235873</strain>
    </source>
</reference>
<gene>
    <name evidence="1" type="ORF">LX32DRAFT_667228</name>
</gene>
<accession>A0AAD9H906</accession>
<dbReference type="EMBL" id="MU842993">
    <property type="protein sequence ID" value="KAK2023614.1"/>
    <property type="molecule type" value="Genomic_DNA"/>
</dbReference>
<evidence type="ECO:0000313" key="1">
    <source>
        <dbReference type="EMBL" id="KAK2023614.1"/>
    </source>
</evidence>
<dbReference type="AlphaFoldDB" id="A0AAD9H906"/>
<evidence type="ECO:0000313" key="2">
    <source>
        <dbReference type="Proteomes" id="UP001232148"/>
    </source>
</evidence>
<proteinExistence type="predicted"/>
<dbReference type="Proteomes" id="UP001232148">
    <property type="component" value="Unassembled WGS sequence"/>
</dbReference>
<organism evidence="1 2">
    <name type="scientific">Colletotrichum zoysiae</name>
    <dbReference type="NCBI Taxonomy" id="1216348"/>
    <lineage>
        <taxon>Eukaryota</taxon>
        <taxon>Fungi</taxon>
        <taxon>Dikarya</taxon>
        <taxon>Ascomycota</taxon>
        <taxon>Pezizomycotina</taxon>
        <taxon>Sordariomycetes</taxon>
        <taxon>Hypocreomycetidae</taxon>
        <taxon>Glomerellales</taxon>
        <taxon>Glomerellaceae</taxon>
        <taxon>Colletotrichum</taxon>
        <taxon>Colletotrichum graminicola species complex</taxon>
    </lineage>
</organism>
<sequence length="176" mass="19116">MKTTAAEPQITDAAARAGQASRLSNCVPKQVDLSIVDTHGDYENPRCHATHAGHHSGRYNVGFVMEQHAPAENIGDSDRLLPYRSSADPVQNKIDKMYHHAEDLKRAQHIMEHLSAGFSPTKGAANSPHDDVLKTTRASTPSMGTLLSQAGSAGLNRDKLVSLDMAMAEERKHNRA</sequence>
<name>A0AAD9H906_9PEZI</name>
<comment type="caution">
    <text evidence="1">The sequence shown here is derived from an EMBL/GenBank/DDBJ whole genome shotgun (WGS) entry which is preliminary data.</text>
</comment>
<protein>
    <submittedName>
        <fullName evidence="1">Uncharacterized protein</fullName>
    </submittedName>
</protein>